<name>A0A433VBJ6_9CYAN</name>
<comment type="caution">
    <text evidence="1">The sequence shown here is derived from an EMBL/GenBank/DDBJ whole genome shotgun (WGS) entry which is preliminary data.</text>
</comment>
<accession>A0A433VBJ6</accession>
<reference evidence="1" key="1">
    <citation type="submission" date="2018-12" db="EMBL/GenBank/DDBJ databases">
        <authorList>
            <person name="Will S."/>
            <person name="Neumann-Schaal M."/>
            <person name="Henke P."/>
        </authorList>
    </citation>
    <scope>NUCLEOTIDE SEQUENCE</scope>
    <source>
        <strain evidence="1">PCC 7102</strain>
    </source>
</reference>
<protein>
    <recommendedName>
        <fullName evidence="3">ISKra4 family transposase</fullName>
    </recommendedName>
</protein>
<organism evidence="1 2">
    <name type="scientific">Dulcicalothrix desertica PCC 7102</name>
    <dbReference type="NCBI Taxonomy" id="232991"/>
    <lineage>
        <taxon>Bacteria</taxon>
        <taxon>Bacillati</taxon>
        <taxon>Cyanobacteriota</taxon>
        <taxon>Cyanophyceae</taxon>
        <taxon>Nostocales</taxon>
        <taxon>Calotrichaceae</taxon>
        <taxon>Dulcicalothrix</taxon>
    </lineage>
</organism>
<dbReference type="EMBL" id="RSCL01000013">
    <property type="protein sequence ID" value="RUT03433.1"/>
    <property type="molecule type" value="Genomic_DNA"/>
</dbReference>
<proteinExistence type="predicted"/>
<evidence type="ECO:0000313" key="2">
    <source>
        <dbReference type="Proteomes" id="UP000271624"/>
    </source>
</evidence>
<evidence type="ECO:0000313" key="1">
    <source>
        <dbReference type="EMBL" id="RUT03433.1"/>
    </source>
</evidence>
<reference evidence="1" key="2">
    <citation type="journal article" date="2019" name="Genome Biol. Evol.">
        <title>Day and night: Metabolic profiles and evolutionary relationships of six axenic non-marine cyanobacteria.</title>
        <authorList>
            <person name="Will S.E."/>
            <person name="Henke P."/>
            <person name="Boedeker C."/>
            <person name="Huang S."/>
            <person name="Brinkmann H."/>
            <person name="Rohde M."/>
            <person name="Jarek M."/>
            <person name="Friedl T."/>
            <person name="Seufert S."/>
            <person name="Schumacher M."/>
            <person name="Overmann J."/>
            <person name="Neumann-Schaal M."/>
            <person name="Petersen J."/>
        </authorList>
    </citation>
    <scope>NUCLEOTIDE SEQUENCE [LARGE SCALE GENOMIC DNA]</scope>
    <source>
        <strain evidence="1">PCC 7102</strain>
    </source>
</reference>
<keyword evidence="2" id="KW-1185">Reference proteome</keyword>
<evidence type="ECO:0008006" key="3">
    <source>
        <dbReference type="Google" id="ProtNLM"/>
    </source>
</evidence>
<dbReference type="AlphaFoldDB" id="A0A433VBJ6"/>
<gene>
    <name evidence="1" type="ORF">DSM106972_050720</name>
</gene>
<dbReference type="Proteomes" id="UP000271624">
    <property type="component" value="Unassembled WGS sequence"/>
</dbReference>
<sequence length="190" mass="21328">MHKALTGKIIKRFAFKEFPTAAFFNDNQSLIDYVNSQPLVNPLVCLGDGHDGVWNIAREFGTLEFQRLEILDWYHLKENLYKVGGSLKRLKAAETLLRQGSVDETKALFTGLRGKQAKNFIAYIDKHKSRIVNYAYYQAEGIYSIGSGAVESAIKQIGRRIKISGAKWNIGSVNQILGVRCAYLNGLLNV</sequence>